<dbReference type="CDD" id="cd13675">
    <property type="entry name" value="PBP2_TRAP_SBP_like_5"/>
    <property type="match status" value="1"/>
</dbReference>
<feature type="chain" id="PRO_5043403248" evidence="2">
    <location>
        <begin position="35"/>
        <end position="338"/>
    </location>
</feature>
<feature type="signal peptide" evidence="2">
    <location>
        <begin position="1"/>
        <end position="34"/>
    </location>
</feature>
<dbReference type="PANTHER" id="PTHR33376">
    <property type="match status" value="1"/>
</dbReference>
<gene>
    <name evidence="3" type="ORF">NFG58_03325</name>
</gene>
<dbReference type="PIRSF" id="PIRSF006470">
    <property type="entry name" value="DctB"/>
    <property type="match status" value="1"/>
</dbReference>
<accession>A0AAU7KJA2</accession>
<dbReference type="InterPro" id="IPR038404">
    <property type="entry name" value="TRAP_DctP_sf"/>
</dbReference>
<dbReference type="GO" id="GO:0030288">
    <property type="term" value="C:outer membrane-bounded periplasmic space"/>
    <property type="evidence" value="ECO:0007669"/>
    <property type="project" value="InterPro"/>
</dbReference>
<evidence type="ECO:0000256" key="1">
    <source>
        <dbReference type="ARBA" id="ARBA00022729"/>
    </source>
</evidence>
<organism evidence="3">
    <name type="scientific">Halomonas sp. RT37</name>
    <dbReference type="NCBI Taxonomy" id="2950872"/>
    <lineage>
        <taxon>Bacteria</taxon>
        <taxon>Pseudomonadati</taxon>
        <taxon>Pseudomonadota</taxon>
        <taxon>Gammaproteobacteria</taxon>
        <taxon>Oceanospirillales</taxon>
        <taxon>Halomonadaceae</taxon>
        <taxon>Halomonas</taxon>
    </lineage>
</organism>
<dbReference type="GO" id="GO:0055085">
    <property type="term" value="P:transmembrane transport"/>
    <property type="evidence" value="ECO:0007669"/>
    <property type="project" value="InterPro"/>
</dbReference>
<dbReference type="InterPro" id="IPR018389">
    <property type="entry name" value="DctP_fam"/>
</dbReference>
<dbReference type="EMBL" id="CP098827">
    <property type="protein sequence ID" value="XBO71762.1"/>
    <property type="molecule type" value="Genomic_DNA"/>
</dbReference>
<dbReference type="NCBIfam" id="TIGR00787">
    <property type="entry name" value="dctP"/>
    <property type="match status" value="1"/>
</dbReference>
<reference evidence="3" key="1">
    <citation type="submission" date="2022-06" db="EMBL/GenBank/DDBJ databases">
        <title>A novel DMS-producing enzyme.</title>
        <authorList>
            <person name="Zhang Y."/>
        </authorList>
    </citation>
    <scope>NUCLEOTIDE SEQUENCE</scope>
    <source>
        <strain evidence="3">RT37</strain>
    </source>
</reference>
<sequence>MTTTVRHATRRPAFHLKPCLLAVALAGFALPAAAAQTITVGHTTSDSSHYSEGIDAFKATLEELSDGEFTVNEQPSGALGGERAMIEGLQIGTIDAVVTSTGPLGNFVPETYVLDLPFLFKDYDHARCVLDGEVGQDLLDKIGEHDLVGLAWTENGFRHMTNSQRDIETPEDAQGLKIRTMENEMHMAAFNEMGVHPTPMAFPELFTALQQGTVDGQENPISVILTGNLWEVQDRLSLTGHVYSPAIMLASPILWDGLSDEQKGWFMEAAQAGAEATRAMVSRLETEGVEELKAKGMTVVDDIDKSQFQAAVEPSYSVYTDEYGSEMLDRIRSSDCGS</sequence>
<evidence type="ECO:0000313" key="3">
    <source>
        <dbReference type="EMBL" id="XBO71762.1"/>
    </source>
</evidence>
<dbReference type="GO" id="GO:0030246">
    <property type="term" value="F:carbohydrate binding"/>
    <property type="evidence" value="ECO:0007669"/>
    <property type="project" value="TreeGrafter"/>
</dbReference>
<name>A0AAU7KJA2_9GAMM</name>
<dbReference type="NCBIfam" id="NF037995">
    <property type="entry name" value="TRAP_S1"/>
    <property type="match status" value="1"/>
</dbReference>
<proteinExistence type="predicted"/>
<dbReference type="RefSeq" id="WP_045991765.1">
    <property type="nucleotide sequence ID" value="NZ_CP098827.1"/>
</dbReference>
<dbReference type="AlphaFoldDB" id="A0AAU7KJA2"/>
<dbReference type="Pfam" id="PF03480">
    <property type="entry name" value="DctP"/>
    <property type="match status" value="1"/>
</dbReference>
<dbReference type="Gene3D" id="3.40.190.170">
    <property type="entry name" value="Bacterial extracellular solute-binding protein, family 7"/>
    <property type="match status" value="1"/>
</dbReference>
<dbReference type="PANTHER" id="PTHR33376:SF18">
    <property type="entry name" value="2,3-DIKETO-L-GULONATE-BINDING PERIPLASMIC PROTEIN YIAO"/>
    <property type="match status" value="1"/>
</dbReference>
<dbReference type="InterPro" id="IPR004682">
    <property type="entry name" value="TRAP_DctP"/>
</dbReference>
<protein>
    <submittedName>
        <fullName evidence="3">TRAP transporter substrate-binding protein</fullName>
    </submittedName>
</protein>
<evidence type="ECO:0000256" key="2">
    <source>
        <dbReference type="SAM" id="SignalP"/>
    </source>
</evidence>
<keyword evidence="1 2" id="KW-0732">Signal</keyword>